<reference evidence="1 2" key="1">
    <citation type="submission" date="2019-09" db="EMBL/GenBank/DDBJ databases">
        <title>Draft genome of the ectomycorrhizal ascomycete Sphaerosporella brunnea.</title>
        <authorList>
            <consortium name="DOE Joint Genome Institute"/>
            <person name="Benucci G.M."/>
            <person name="Marozzi G."/>
            <person name="Antonielli L."/>
            <person name="Sanchez S."/>
            <person name="Marco P."/>
            <person name="Wang X."/>
            <person name="Falini L.B."/>
            <person name="Barry K."/>
            <person name="Haridas S."/>
            <person name="Lipzen A."/>
            <person name="Labutti K."/>
            <person name="Grigoriev I.V."/>
            <person name="Murat C."/>
            <person name="Martin F."/>
            <person name="Albertini E."/>
            <person name="Donnini D."/>
            <person name="Bonito G."/>
        </authorList>
    </citation>
    <scope>NUCLEOTIDE SEQUENCE [LARGE SCALE GENOMIC DNA]</scope>
    <source>
        <strain evidence="1 2">Sb_GMNB300</strain>
    </source>
</reference>
<dbReference type="PROSITE" id="PS51257">
    <property type="entry name" value="PROKAR_LIPOPROTEIN"/>
    <property type="match status" value="1"/>
</dbReference>
<evidence type="ECO:0000313" key="2">
    <source>
        <dbReference type="Proteomes" id="UP000326924"/>
    </source>
</evidence>
<dbReference type="AlphaFoldDB" id="A0A5J5ESZ6"/>
<sequence length="202" mass="23103">MMMRVESFLKWSFTVSTFIAATLSCSTARATFVLTSGWRLKKRVVKWSPIVAWGFPRRFTISSSICRTSLCLGANPNASLSSIQRTISFSSGAKVCSFWSASLAGRVRPERVFLWISQRSAMYMLYLRLWRLLLRKILECFGYSLLFLLRRCGIVRVVLIYCSGALRLDVITRAQQASHAQPPSTIWCQRRTARDNPTHFTE</sequence>
<name>A0A5J5ESZ6_9PEZI</name>
<protein>
    <submittedName>
        <fullName evidence="1">Uncharacterized protein</fullName>
    </submittedName>
</protein>
<comment type="caution">
    <text evidence="1">The sequence shown here is derived from an EMBL/GenBank/DDBJ whole genome shotgun (WGS) entry which is preliminary data.</text>
</comment>
<evidence type="ECO:0000313" key="1">
    <source>
        <dbReference type="EMBL" id="KAA8901305.1"/>
    </source>
</evidence>
<dbReference type="EMBL" id="VXIS01000146">
    <property type="protein sequence ID" value="KAA8901305.1"/>
    <property type="molecule type" value="Genomic_DNA"/>
</dbReference>
<proteinExistence type="predicted"/>
<gene>
    <name evidence="1" type="ORF">FN846DRAFT_988215</name>
</gene>
<accession>A0A5J5ESZ6</accession>
<dbReference type="InParanoid" id="A0A5J5ESZ6"/>
<dbReference type="Proteomes" id="UP000326924">
    <property type="component" value="Unassembled WGS sequence"/>
</dbReference>
<organism evidence="1 2">
    <name type="scientific">Sphaerosporella brunnea</name>
    <dbReference type="NCBI Taxonomy" id="1250544"/>
    <lineage>
        <taxon>Eukaryota</taxon>
        <taxon>Fungi</taxon>
        <taxon>Dikarya</taxon>
        <taxon>Ascomycota</taxon>
        <taxon>Pezizomycotina</taxon>
        <taxon>Pezizomycetes</taxon>
        <taxon>Pezizales</taxon>
        <taxon>Pyronemataceae</taxon>
        <taxon>Sphaerosporella</taxon>
    </lineage>
</organism>
<keyword evidence="2" id="KW-1185">Reference proteome</keyword>